<dbReference type="VEuPathDB" id="FungiDB:TREMEDRAFT_71644"/>
<dbReference type="FunCoup" id="A0A4Q1BNR7">
    <property type="interactions" value="128"/>
</dbReference>
<dbReference type="PANTHER" id="PTHR42790">
    <property type="entry name" value="AMINOTRANSFERASE"/>
    <property type="match status" value="1"/>
</dbReference>
<evidence type="ECO:0000313" key="8">
    <source>
        <dbReference type="EMBL" id="RXK39523.1"/>
    </source>
</evidence>
<keyword evidence="3 8" id="KW-0032">Aminotransferase</keyword>
<comment type="cofactor">
    <cofactor evidence="1">
        <name>pyridoxal 5'-phosphate</name>
        <dbReference type="ChEBI" id="CHEBI:597326"/>
    </cofactor>
</comment>
<gene>
    <name evidence="8" type="ORF">M231_03192</name>
</gene>
<dbReference type="SUPFAM" id="SSF53383">
    <property type="entry name" value="PLP-dependent transferases"/>
    <property type="match status" value="2"/>
</dbReference>
<sequence>MDSSFAIPSKGSIGSDGKPVQIITNSSASKPSELPNAIDLSHHLTELSKHRAASSLKELYRYMAVPHMITMAGGVPSPELYPFETISASLLTHDAFPLDYPRVPQKPKKSFFSWLFPSFKPTTDISIPKYVESADASTIQLSTYLQYQPATGLPAVPLFLRKYVELVYQPAYADWDVLLNCGATDAWNKVVLMLVEKGDPILVEEWTYPGASNSYSPLETVKIALKMDGEGIIPDYMDKLLGNWDETARGMKRPHVLYTVPTGQNPTGATMGADRKKAIYDLCCKYGKSYVIICEDEPYYCLFTGKWTPKKLAAEKSIMAQRTEQAEKQDGKEGNEAFLKALPPSFLKFDTQGRVIRMDTFSKTSCPGSRLGWITTSPLFIERLTRATEGSSQSPSGFATALTGKMLSEWGMEGYIRWLRGIKAMYKMRRDWMCDAFENVFHLEIDDAPNGVKTNDAVFDIFDGTARGVTCYAKPTDDTAAGRWDEKKGFSSKHGLPLVSFIPPTAGMFIFLAIHMEGHPDYKALLQKGENAVEVLMTKLWLELAENLVLFAPATSFDANGVHGIGGEGIGYFRLSYSIATYEETNRAISTFAKVLTKFFRA</sequence>
<evidence type="ECO:0000256" key="4">
    <source>
        <dbReference type="ARBA" id="ARBA00022679"/>
    </source>
</evidence>
<proteinExistence type="inferred from homology"/>
<dbReference type="InterPro" id="IPR004839">
    <property type="entry name" value="Aminotransferase_I/II_large"/>
</dbReference>
<dbReference type="InterPro" id="IPR015421">
    <property type="entry name" value="PyrdxlP-dep_Trfase_major"/>
</dbReference>
<dbReference type="Pfam" id="PF00155">
    <property type="entry name" value="Aminotran_1_2"/>
    <property type="match status" value="1"/>
</dbReference>
<feature type="domain" description="Aminotransferase class I/classII large" evidence="7">
    <location>
        <begin position="141"/>
        <end position="437"/>
    </location>
</feature>
<evidence type="ECO:0000256" key="6">
    <source>
        <dbReference type="SAM" id="MobiDB-lite"/>
    </source>
</evidence>
<name>A0A4Q1BNR7_TREME</name>
<dbReference type="GO" id="GO:1901605">
    <property type="term" value="P:alpha-amino acid metabolic process"/>
    <property type="evidence" value="ECO:0007669"/>
    <property type="project" value="TreeGrafter"/>
</dbReference>
<dbReference type="Gene3D" id="3.40.640.10">
    <property type="entry name" value="Type I PLP-dependent aspartate aminotransferase-like (Major domain)"/>
    <property type="match status" value="2"/>
</dbReference>
<keyword evidence="9" id="KW-1185">Reference proteome</keyword>
<organism evidence="8 9">
    <name type="scientific">Tremella mesenterica</name>
    <name type="common">Jelly fungus</name>
    <dbReference type="NCBI Taxonomy" id="5217"/>
    <lineage>
        <taxon>Eukaryota</taxon>
        <taxon>Fungi</taxon>
        <taxon>Dikarya</taxon>
        <taxon>Basidiomycota</taxon>
        <taxon>Agaricomycotina</taxon>
        <taxon>Tremellomycetes</taxon>
        <taxon>Tremellales</taxon>
        <taxon>Tremellaceae</taxon>
        <taxon>Tremella</taxon>
    </lineage>
</organism>
<dbReference type="InterPro" id="IPR015424">
    <property type="entry name" value="PyrdxlP-dep_Trfase"/>
</dbReference>
<protein>
    <submittedName>
        <fullName evidence="8">Aromatic amino acid aminotransferase I</fullName>
    </submittedName>
</protein>
<dbReference type="GO" id="GO:0008483">
    <property type="term" value="F:transaminase activity"/>
    <property type="evidence" value="ECO:0007669"/>
    <property type="project" value="UniProtKB-KW"/>
</dbReference>
<dbReference type="EMBL" id="SDIL01000030">
    <property type="protein sequence ID" value="RXK39523.1"/>
    <property type="molecule type" value="Genomic_DNA"/>
</dbReference>
<evidence type="ECO:0000256" key="3">
    <source>
        <dbReference type="ARBA" id="ARBA00022576"/>
    </source>
</evidence>
<dbReference type="InParanoid" id="A0A4Q1BNR7"/>
<feature type="region of interest" description="Disordered" evidence="6">
    <location>
        <begin position="1"/>
        <end position="21"/>
    </location>
</feature>
<dbReference type="InterPro" id="IPR050859">
    <property type="entry name" value="Class-I_PLP-dep_aminotransf"/>
</dbReference>
<dbReference type="Proteomes" id="UP000289152">
    <property type="component" value="Unassembled WGS sequence"/>
</dbReference>
<keyword evidence="4 8" id="KW-0808">Transferase</keyword>
<comment type="similarity">
    <text evidence="2">Belongs to the class-I pyridoxal-phosphate-dependent aminotransferase family.</text>
</comment>
<keyword evidence="5" id="KW-0663">Pyridoxal phosphate</keyword>
<comment type="caution">
    <text evidence="8">The sequence shown here is derived from an EMBL/GenBank/DDBJ whole genome shotgun (WGS) entry which is preliminary data.</text>
</comment>
<dbReference type="GO" id="GO:0030170">
    <property type="term" value="F:pyridoxal phosphate binding"/>
    <property type="evidence" value="ECO:0007669"/>
    <property type="project" value="InterPro"/>
</dbReference>
<dbReference type="STRING" id="5217.A0A4Q1BNR7"/>
<dbReference type="OrthoDB" id="691673at2759"/>
<evidence type="ECO:0000256" key="1">
    <source>
        <dbReference type="ARBA" id="ARBA00001933"/>
    </source>
</evidence>
<dbReference type="CDD" id="cd00609">
    <property type="entry name" value="AAT_like"/>
    <property type="match status" value="1"/>
</dbReference>
<dbReference type="PANTHER" id="PTHR42790:SF1">
    <property type="entry name" value="AROMATIC AMINO ACID AMINOTRANSFERASE, HYPOTHETICAL (EUROFUNG)"/>
    <property type="match status" value="1"/>
</dbReference>
<dbReference type="AlphaFoldDB" id="A0A4Q1BNR7"/>
<evidence type="ECO:0000256" key="2">
    <source>
        <dbReference type="ARBA" id="ARBA00007441"/>
    </source>
</evidence>
<evidence type="ECO:0000259" key="7">
    <source>
        <dbReference type="Pfam" id="PF00155"/>
    </source>
</evidence>
<evidence type="ECO:0000313" key="9">
    <source>
        <dbReference type="Proteomes" id="UP000289152"/>
    </source>
</evidence>
<reference evidence="8 9" key="1">
    <citation type="submission" date="2016-06" db="EMBL/GenBank/DDBJ databases">
        <title>Evolution of pathogenesis and genome organization in the Tremellales.</title>
        <authorList>
            <person name="Cuomo C."/>
            <person name="Litvintseva A."/>
            <person name="Heitman J."/>
            <person name="Chen Y."/>
            <person name="Sun S."/>
            <person name="Springer D."/>
            <person name="Dromer F."/>
            <person name="Young S."/>
            <person name="Zeng Q."/>
            <person name="Chapman S."/>
            <person name="Gujja S."/>
            <person name="Saif S."/>
            <person name="Birren B."/>
        </authorList>
    </citation>
    <scope>NUCLEOTIDE SEQUENCE [LARGE SCALE GENOMIC DNA]</scope>
    <source>
        <strain evidence="8 9">ATCC 28783</strain>
    </source>
</reference>
<evidence type="ECO:0000256" key="5">
    <source>
        <dbReference type="ARBA" id="ARBA00022898"/>
    </source>
</evidence>
<accession>A0A4Q1BNR7</accession>